<evidence type="ECO:0000256" key="1">
    <source>
        <dbReference type="SAM" id="MobiDB-lite"/>
    </source>
</evidence>
<reference evidence="2 3" key="1">
    <citation type="submission" date="2014-04" db="EMBL/GenBank/DDBJ databases">
        <authorList>
            <consortium name="DOE Joint Genome Institute"/>
            <person name="Kuo A."/>
            <person name="Kohler A."/>
            <person name="Nagy L.G."/>
            <person name="Floudas D."/>
            <person name="Copeland A."/>
            <person name="Barry K.W."/>
            <person name="Cichocki N."/>
            <person name="Veneault-Fourrey C."/>
            <person name="LaButti K."/>
            <person name="Lindquist E.A."/>
            <person name="Lipzen A."/>
            <person name="Lundell T."/>
            <person name="Morin E."/>
            <person name="Murat C."/>
            <person name="Sun H."/>
            <person name="Tunlid A."/>
            <person name="Henrissat B."/>
            <person name="Grigoriev I.V."/>
            <person name="Hibbett D.S."/>
            <person name="Martin F."/>
            <person name="Nordberg H.P."/>
            <person name="Cantor M.N."/>
            <person name="Hua S.X."/>
        </authorList>
    </citation>
    <scope>NUCLEOTIDE SEQUENCE [LARGE SCALE GENOMIC DNA]</scope>
    <source>
        <strain evidence="2 3">LaAM-08-1</strain>
    </source>
</reference>
<dbReference type="EMBL" id="KN838869">
    <property type="protein sequence ID" value="KIJ93046.1"/>
    <property type="molecule type" value="Genomic_DNA"/>
</dbReference>
<evidence type="ECO:0008006" key="4">
    <source>
        <dbReference type="Google" id="ProtNLM"/>
    </source>
</evidence>
<gene>
    <name evidence="2" type="ORF">K443DRAFT_13174</name>
</gene>
<dbReference type="OrthoDB" id="2631350at2759"/>
<dbReference type="STRING" id="1095629.A0A0C9X5Z4"/>
<feature type="compositionally biased region" description="Polar residues" evidence="1">
    <location>
        <begin position="40"/>
        <end position="50"/>
    </location>
</feature>
<dbReference type="HOGENOM" id="CLU_021164_3_1_1"/>
<proteinExistence type="predicted"/>
<evidence type="ECO:0000313" key="3">
    <source>
        <dbReference type="Proteomes" id="UP000054477"/>
    </source>
</evidence>
<organism evidence="2 3">
    <name type="scientific">Laccaria amethystina LaAM-08-1</name>
    <dbReference type="NCBI Taxonomy" id="1095629"/>
    <lineage>
        <taxon>Eukaryota</taxon>
        <taxon>Fungi</taxon>
        <taxon>Dikarya</taxon>
        <taxon>Basidiomycota</taxon>
        <taxon>Agaricomycotina</taxon>
        <taxon>Agaricomycetes</taxon>
        <taxon>Agaricomycetidae</taxon>
        <taxon>Agaricales</taxon>
        <taxon>Agaricineae</taxon>
        <taxon>Hydnangiaceae</taxon>
        <taxon>Laccaria</taxon>
    </lineage>
</organism>
<protein>
    <recommendedName>
        <fullName evidence="4">F-box domain-containing protein</fullName>
    </recommendedName>
</protein>
<dbReference type="Proteomes" id="UP000054477">
    <property type="component" value="Unassembled WGS sequence"/>
</dbReference>
<feature type="region of interest" description="Disordered" evidence="1">
    <location>
        <begin position="28"/>
        <end position="50"/>
    </location>
</feature>
<name>A0A0C9X5Z4_9AGAR</name>
<evidence type="ECO:0000313" key="2">
    <source>
        <dbReference type="EMBL" id="KIJ93046.1"/>
    </source>
</evidence>
<reference evidence="3" key="2">
    <citation type="submission" date="2015-01" db="EMBL/GenBank/DDBJ databases">
        <title>Evolutionary Origins and Diversification of the Mycorrhizal Mutualists.</title>
        <authorList>
            <consortium name="DOE Joint Genome Institute"/>
            <consortium name="Mycorrhizal Genomics Consortium"/>
            <person name="Kohler A."/>
            <person name="Kuo A."/>
            <person name="Nagy L.G."/>
            <person name="Floudas D."/>
            <person name="Copeland A."/>
            <person name="Barry K.W."/>
            <person name="Cichocki N."/>
            <person name="Veneault-Fourrey C."/>
            <person name="LaButti K."/>
            <person name="Lindquist E.A."/>
            <person name="Lipzen A."/>
            <person name="Lundell T."/>
            <person name="Morin E."/>
            <person name="Murat C."/>
            <person name="Riley R."/>
            <person name="Ohm R."/>
            <person name="Sun H."/>
            <person name="Tunlid A."/>
            <person name="Henrissat B."/>
            <person name="Grigoriev I.V."/>
            <person name="Hibbett D.S."/>
            <person name="Martin F."/>
        </authorList>
    </citation>
    <scope>NUCLEOTIDE SEQUENCE [LARGE SCALE GENOMIC DNA]</scope>
    <source>
        <strain evidence="3">LaAM-08-1</strain>
    </source>
</reference>
<feature type="compositionally biased region" description="Low complexity" evidence="1">
    <location>
        <begin position="28"/>
        <end position="39"/>
    </location>
</feature>
<sequence length="591" mass="66167">MSTSSSTPISRVVFESPSLSVDILSQSSSPSSFGNSNQSPIDSDSLSTTSSQNDIFSPNLSVMNPVFTTGILREIFKNFEPVFSTRYPNFPLASHDLHDCRCLFSAALTCKTFLDPALDSLWFYLDSMLPLFRLFPSPKLMNGKYVVHGNIQVEDVERVSRYARRVKILLFHASEIRPTQHLYLQLSQLIPAPLFPSLCRLESPTVQKVPDVIDGILIALSPALRVLTFNSFTVAEDALIGAFISSLAVKTTSNLTHLVLYGHVSTDTLLHIFEFENLQSLELALLQDVAANVFTLLDKLENLSNLIIDVQRCSVIPSRVSLPITPRRSRYSFPPSPTLKRLKKLHVSGKPVDIVLVLSGTRPSHLQSFSLECYHDTSYAICSTTIIRCLEGYVFRSHPSLYTLNFTHHPPLTSKCHFSLTDLPNITSLCSLENFSLETSLFSANIEKLEEFVSAWPNLKVLILPLFWSDVPTLTFLATLRTFCPCLQEVHLPLIPEVPTLLPANIPAYHPLKKLFVTPIETGQEATFENQLRVSQFITQLFPDAAVDLRRTSNSTSTGFWEKVQATVKLCQEVRKRTIAFSVNHHKGIAR</sequence>
<accession>A0A0C9X5Z4</accession>
<keyword evidence="3" id="KW-1185">Reference proteome</keyword>
<dbReference type="SUPFAM" id="SSF52047">
    <property type="entry name" value="RNI-like"/>
    <property type="match status" value="1"/>
</dbReference>
<dbReference type="AlphaFoldDB" id="A0A0C9X5Z4"/>